<protein>
    <recommendedName>
        <fullName evidence="4">CU044_5270 family protein</fullName>
    </recommendedName>
</protein>
<dbReference type="InterPro" id="IPR047789">
    <property type="entry name" value="CU044_5270-like"/>
</dbReference>
<dbReference type="AlphaFoldDB" id="A0A9W6VTH2"/>
<dbReference type="Proteomes" id="UP001165135">
    <property type="component" value="Unassembled WGS sequence"/>
</dbReference>
<reference evidence="2" key="1">
    <citation type="submission" date="2023-03" db="EMBL/GenBank/DDBJ databases">
        <title>Actinoallomurus iriomotensis NBRC 103681.</title>
        <authorList>
            <person name="Ichikawa N."/>
            <person name="Sato H."/>
            <person name="Tonouchi N."/>
        </authorList>
    </citation>
    <scope>NUCLEOTIDE SEQUENCE</scope>
    <source>
        <strain evidence="2">NBRC 103681</strain>
    </source>
</reference>
<evidence type="ECO:0008006" key="4">
    <source>
        <dbReference type="Google" id="ProtNLM"/>
    </source>
</evidence>
<sequence>MNELEYMCAEVPAPSADALAKGHERLIAEVAASKAGSTRAGRGIRWKRRPFMGGLIVVGTAAAVTAAVAILPGATSTRTERLRPVSAVEVLGRAAKTARTEELHARNDQFIKVTSVEIADHRYTRQTWLSVDGSEVGLLRTNPCQFRSGTATCDVRLQNGDRPKGAPPMPFNGTPAYLRTLPTDPAALKAYIRAHTDKLPASKRPAEGYETWSFVVDHVVENYVPPKLRGALFDVAATVPGISVSKNVRDAIGRPGIAVRMKTGAGWQELIFDPVSYRYLGERGSTTPSGPANYQNALVKTEVASTLPPHRFLPERRHN</sequence>
<keyword evidence="1" id="KW-0472">Membrane</keyword>
<name>A0A9W6VTH2_9ACTN</name>
<dbReference type="EMBL" id="BSTJ01000009">
    <property type="protein sequence ID" value="GLY78517.1"/>
    <property type="molecule type" value="Genomic_DNA"/>
</dbReference>
<evidence type="ECO:0000256" key="1">
    <source>
        <dbReference type="SAM" id="Phobius"/>
    </source>
</evidence>
<comment type="caution">
    <text evidence="2">The sequence shown here is derived from an EMBL/GenBank/DDBJ whole genome shotgun (WGS) entry which is preliminary data.</text>
</comment>
<feature type="transmembrane region" description="Helical" evidence="1">
    <location>
        <begin position="51"/>
        <end position="74"/>
    </location>
</feature>
<keyword evidence="1" id="KW-1133">Transmembrane helix</keyword>
<gene>
    <name evidence="2" type="ORF">Airi01_067840</name>
</gene>
<proteinExistence type="predicted"/>
<accession>A0A9W6VTH2</accession>
<organism evidence="2 3">
    <name type="scientific">Actinoallomurus iriomotensis</name>
    <dbReference type="NCBI Taxonomy" id="478107"/>
    <lineage>
        <taxon>Bacteria</taxon>
        <taxon>Bacillati</taxon>
        <taxon>Actinomycetota</taxon>
        <taxon>Actinomycetes</taxon>
        <taxon>Streptosporangiales</taxon>
        <taxon>Thermomonosporaceae</taxon>
        <taxon>Actinoallomurus</taxon>
    </lineage>
</organism>
<dbReference type="NCBIfam" id="NF038083">
    <property type="entry name" value="CU044_5270_fam"/>
    <property type="match status" value="1"/>
</dbReference>
<evidence type="ECO:0000313" key="3">
    <source>
        <dbReference type="Proteomes" id="UP001165135"/>
    </source>
</evidence>
<evidence type="ECO:0000313" key="2">
    <source>
        <dbReference type="EMBL" id="GLY78517.1"/>
    </source>
</evidence>
<keyword evidence="1" id="KW-0812">Transmembrane</keyword>